<evidence type="ECO:0000256" key="2">
    <source>
        <dbReference type="ARBA" id="ARBA00005236"/>
    </source>
</evidence>
<comment type="subcellular location">
    <subcellularLocation>
        <location evidence="1">Cell membrane</location>
        <topology evidence="1">Multi-pass membrane protein</topology>
    </subcellularLocation>
</comment>
<evidence type="ECO:0000256" key="3">
    <source>
        <dbReference type="ARBA" id="ARBA00022475"/>
    </source>
</evidence>
<keyword evidence="3" id="KW-1003">Cell membrane</keyword>
<keyword evidence="4 7" id="KW-0812">Transmembrane</keyword>
<dbReference type="PROSITE" id="PS51257">
    <property type="entry name" value="PROKAR_LIPOPROTEIN"/>
    <property type="match status" value="1"/>
</dbReference>
<dbReference type="InterPro" id="IPR051447">
    <property type="entry name" value="Lipoprotein-release_system"/>
</dbReference>
<dbReference type="EMBL" id="JAWNGC010000002">
    <property type="protein sequence ID" value="MDY5154608.1"/>
    <property type="molecule type" value="Genomic_DNA"/>
</dbReference>
<keyword evidence="6 7" id="KW-0472">Membrane</keyword>
<dbReference type="AlphaFoldDB" id="A0AAW9HL22"/>
<evidence type="ECO:0000313" key="9">
    <source>
        <dbReference type="EMBL" id="MDY5154608.1"/>
    </source>
</evidence>
<evidence type="ECO:0000256" key="6">
    <source>
        <dbReference type="ARBA" id="ARBA00023136"/>
    </source>
</evidence>
<proteinExistence type="inferred from homology"/>
<evidence type="ECO:0000256" key="1">
    <source>
        <dbReference type="ARBA" id="ARBA00004651"/>
    </source>
</evidence>
<accession>A0AAW9HL22</accession>
<feature type="transmembrane region" description="Helical" evidence="7">
    <location>
        <begin position="292"/>
        <end position="313"/>
    </location>
</feature>
<dbReference type="Pfam" id="PF02687">
    <property type="entry name" value="FtsX"/>
    <property type="match status" value="1"/>
</dbReference>
<evidence type="ECO:0000256" key="5">
    <source>
        <dbReference type="ARBA" id="ARBA00022989"/>
    </source>
</evidence>
<dbReference type="GO" id="GO:0044874">
    <property type="term" value="P:lipoprotein localization to outer membrane"/>
    <property type="evidence" value="ECO:0007669"/>
    <property type="project" value="TreeGrafter"/>
</dbReference>
<dbReference type="PANTHER" id="PTHR30489:SF0">
    <property type="entry name" value="LIPOPROTEIN-RELEASING SYSTEM TRANSMEMBRANE PROTEIN LOLE"/>
    <property type="match status" value="1"/>
</dbReference>
<gene>
    <name evidence="9" type="ORF">R6G80_02560</name>
</gene>
<comment type="caution">
    <text evidence="9">The sequence shown here is derived from an EMBL/GenBank/DDBJ whole genome shotgun (WGS) entry which is preliminary data.</text>
</comment>
<protein>
    <submittedName>
        <fullName evidence="9">ABC transporter permease</fullName>
    </submittedName>
</protein>
<dbReference type="InterPro" id="IPR003838">
    <property type="entry name" value="ABC3_permease_C"/>
</dbReference>
<evidence type="ECO:0000313" key="10">
    <source>
        <dbReference type="Proteomes" id="UP001281731"/>
    </source>
</evidence>
<sequence>MIKNATAYVLRKKNRTLIVFIILTVVLSCLYACLNILKSGASLEKSLYKSSNSSSTIARKDSQGYFDKNELKGINDIKEIEEIITQYEGLARLSNTNAVDSGQQIIRDDIPSYLKNIVSIQATSNVKRNVLFNSGVFTIKEGRNIEKNDKNKILVHEEFVEKNKLKLRDKINLEFVNPNQNDKSNKQTEFEIVGIFSGKKQETQTGLSSDLTENMMFTDYDSAQKALNLEGNKLLVNKMPFFTSTPEKMDEAINKVKKINVDWEKTYTVDKGSNSFKEALESLSGVKHIIKIMTFAIMIGGSVVLSLILILWLRERIYEIGILLSIGVSKLKIIGQFIVELIFISIPALFVSLIFGNLVVNQIIGGLISSEDTTSITSNFISSGYNTNGLITFAQSYGALALIILLSVVFASGLILIKKPKEILSQIS</sequence>
<evidence type="ECO:0000256" key="4">
    <source>
        <dbReference type="ARBA" id="ARBA00022692"/>
    </source>
</evidence>
<dbReference type="GO" id="GO:0098797">
    <property type="term" value="C:plasma membrane protein complex"/>
    <property type="evidence" value="ECO:0007669"/>
    <property type="project" value="TreeGrafter"/>
</dbReference>
<dbReference type="RefSeq" id="WP_320756349.1">
    <property type="nucleotide sequence ID" value="NZ_JAWNGC010000002.1"/>
</dbReference>
<dbReference type="PANTHER" id="PTHR30489">
    <property type="entry name" value="LIPOPROTEIN-RELEASING SYSTEM TRANSMEMBRANE PROTEIN LOLE"/>
    <property type="match status" value="1"/>
</dbReference>
<evidence type="ECO:0000256" key="7">
    <source>
        <dbReference type="SAM" id="Phobius"/>
    </source>
</evidence>
<organism evidence="9 10">
    <name type="scientific">Actinotignum urinale</name>
    <dbReference type="NCBI Taxonomy" id="190146"/>
    <lineage>
        <taxon>Bacteria</taxon>
        <taxon>Bacillati</taxon>
        <taxon>Actinomycetota</taxon>
        <taxon>Actinomycetes</taxon>
        <taxon>Actinomycetales</taxon>
        <taxon>Actinomycetaceae</taxon>
        <taxon>Actinotignum</taxon>
    </lineage>
</organism>
<comment type="similarity">
    <text evidence="2">Belongs to the ABC-4 integral membrane protein family. LolC/E subfamily.</text>
</comment>
<reference evidence="9" key="1">
    <citation type="submission" date="2023-10" db="EMBL/GenBank/DDBJ databases">
        <title>Whole Genome based description of the genera Actinobaculum and Actinotignum reveals a complex phylogenetic relationship within the species included in the genus Actinotignum.</title>
        <authorList>
            <person name="Jensen C.S."/>
            <person name="Dargis R."/>
            <person name="Kemp M."/>
            <person name="Christensen J.J."/>
        </authorList>
    </citation>
    <scope>NUCLEOTIDE SEQUENCE</scope>
    <source>
        <strain evidence="9">SLA_B511</strain>
    </source>
</reference>
<keyword evidence="5 7" id="KW-1133">Transmembrane helix</keyword>
<dbReference type="Proteomes" id="UP001281731">
    <property type="component" value="Unassembled WGS sequence"/>
</dbReference>
<feature type="transmembrane region" description="Helical" evidence="7">
    <location>
        <begin position="333"/>
        <end position="355"/>
    </location>
</feature>
<feature type="transmembrane region" description="Helical" evidence="7">
    <location>
        <begin position="397"/>
        <end position="417"/>
    </location>
</feature>
<feature type="domain" description="ABC3 transporter permease C-terminal" evidence="8">
    <location>
        <begin position="292"/>
        <end position="416"/>
    </location>
</feature>
<name>A0AAW9HL22_9ACTO</name>
<evidence type="ECO:0000259" key="8">
    <source>
        <dbReference type="Pfam" id="PF02687"/>
    </source>
</evidence>